<dbReference type="InterPro" id="IPR013325">
    <property type="entry name" value="RNA_pol_sigma_r2"/>
</dbReference>
<evidence type="ECO:0000256" key="2">
    <source>
        <dbReference type="ARBA" id="ARBA00023015"/>
    </source>
</evidence>
<keyword evidence="7" id="KW-1185">Reference proteome</keyword>
<evidence type="ECO:0000256" key="4">
    <source>
        <dbReference type="ARBA" id="ARBA00023163"/>
    </source>
</evidence>
<sequence>MFKHKRTKAKQLQFTAQITAESDQIYRLAYCYVKNEQEALDIVSEATYKGCIAFMKANVVTSFELWMLGIVINKAIDHMYRKEPMLFLDDFMQGGESPVVNGSIEEKMNLYKALDQLRPGEKAYIILKYFIGLSFIEMTEVLSVPEHIVESRFYRIMEQISVHLIDGEVESI</sequence>
<reference evidence="7" key="1">
    <citation type="journal article" date="2019" name="Int. J. Syst. Evol. Microbiol.">
        <title>The Global Catalogue of Microorganisms (GCM) 10K type strain sequencing project: providing services to taxonomists for standard genome sequencing and annotation.</title>
        <authorList>
            <consortium name="The Broad Institute Genomics Platform"/>
            <consortium name="The Broad Institute Genome Sequencing Center for Infectious Disease"/>
            <person name="Wu L."/>
            <person name="Ma J."/>
        </authorList>
    </citation>
    <scope>NUCLEOTIDE SEQUENCE [LARGE SCALE GENOMIC DNA]</scope>
    <source>
        <strain evidence="7">CCUG 54950</strain>
    </source>
</reference>
<feature type="domain" description="RNA polymerase sigma-70 region 2" evidence="5">
    <location>
        <begin position="20"/>
        <end position="81"/>
    </location>
</feature>
<dbReference type="RefSeq" id="WP_347325930.1">
    <property type="nucleotide sequence ID" value="NZ_JBCGUH010000008.1"/>
</dbReference>
<dbReference type="InterPro" id="IPR014284">
    <property type="entry name" value="RNA_pol_sigma-70_dom"/>
</dbReference>
<proteinExistence type="inferred from homology"/>
<dbReference type="InterPro" id="IPR007627">
    <property type="entry name" value="RNA_pol_sigma70_r2"/>
</dbReference>
<dbReference type="Gene3D" id="1.10.1740.10">
    <property type="match status" value="1"/>
</dbReference>
<evidence type="ECO:0000256" key="1">
    <source>
        <dbReference type="ARBA" id="ARBA00010641"/>
    </source>
</evidence>
<dbReference type="NCBIfam" id="TIGR02937">
    <property type="entry name" value="sigma70-ECF"/>
    <property type="match status" value="1"/>
</dbReference>
<protein>
    <submittedName>
        <fullName evidence="6">RNA polymerase sigma factor</fullName>
    </submittedName>
</protein>
<dbReference type="PANTHER" id="PTHR43133">
    <property type="entry name" value="RNA POLYMERASE ECF-TYPE SIGMA FACTO"/>
    <property type="match status" value="1"/>
</dbReference>
<evidence type="ECO:0000256" key="3">
    <source>
        <dbReference type="ARBA" id="ARBA00023082"/>
    </source>
</evidence>
<evidence type="ECO:0000259" key="5">
    <source>
        <dbReference type="Pfam" id="PF04542"/>
    </source>
</evidence>
<comment type="similarity">
    <text evidence="1">Belongs to the sigma-70 factor family. ECF subfamily.</text>
</comment>
<dbReference type="EMBL" id="JBHUEH010000011">
    <property type="protein sequence ID" value="MFD1885071.1"/>
    <property type="molecule type" value="Genomic_DNA"/>
</dbReference>
<dbReference type="InterPro" id="IPR036388">
    <property type="entry name" value="WH-like_DNA-bd_sf"/>
</dbReference>
<dbReference type="Pfam" id="PF04542">
    <property type="entry name" value="Sigma70_r2"/>
    <property type="match status" value="1"/>
</dbReference>
<dbReference type="InterPro" id="IPR013324">
    <property type="entry name" value="RNA_pol_sigma_r3/r4-like"/>
</dbReference>
<comment type="caution">
    <text evidence="6">The sequence shown here is derived from an EMBL/GenBank/DDBJ whole genome shotgun (WGS) entry which is preliminary data.</text>
</comment>
<dbReference type="InterPro" id="IPR039425">
    <property type="entry name" value="RNA_pol_sigma-70-like"/>
</dbReference>
<dbReference type="PANTHER" id="PTHR43133:SF51">
    <property type="entry name" value="RNA POLYMERASE SIGMA FACTOR"/>
    <property type="match status" value="1"/>
</dbReference>
<dbReference type="Gene3D" id="1.10.10.10">
    <property type="entry name" value="Winged helix-like DNA-binding domain superfamily/Winged helix DNA-binding domain"/>
    <property type="match status" value="1"/>
</dbReference>
<dbReference type="SUPFAM" id="SSF88659">
    <property type="entry name" value="Sigma3 and sigma4 domains of RNA polymerase sigma factors"/>
    <property type="match status" value="1"/>
</dbReference>
<keyword evidence="2" id="KW-0805">Transcription regulation</keyword>
<evidence type="ECO:0000313" key="6">
    <source>
        <dbReference type="EMBL" id="MFD1885071.1"/>
    </source>
</evidence>
<dbReference type="Proteomes" id="UP001597233">
    <property type="component" value="Unassembled WGS sequence"/>
</dbReference>
<organism evidence="6 7">
    <name type="scientific">Paenibacillus wenxiniae</name>
    <dbReference type="NCBI Taxonomy" id="1636843"/>
    <lineage>
        <taxon>Bacteria</taxon>
        <taxon>Bacillati</taxon>
        <taxon>Bacillota</taxon>
        <taxon>Bacilli</taxon>
        <taxon>Bacillales</taxon>
        <taxon>Paenibacillaceae</taxon>
        <taxon>Paenibacillus</taxon>
    </lineage>
</organism>
<keyword evidence="4" id="KW-0804">Transcription</keyword>
<gene>
    <name evidence="6" type="ORF">ACFSC9_05980</name>
</gene>
<name>A0ABW4RFK7_9BACL</name>
<dbReference type="SUPFAM" id="SSF88946">
    <property type="entry name" value="Sigma2 domain of RNA polymerase sigma factors"/>
    <property type="match status" value="1"/>
</dbReference>
<evidence type="ECO:0000313" key="7">
    <source>
        <dbReference type="Proteomes" id="UP001597233"/>
    </source>
</evidence>
<accession>A0ABW4RFK7</accession>
<keyword evidence="3" id="KW-0731">Sigma factor</keyword>